<dbReference type="EMBL" id="CALNXI010001449">
    <property type="protein sequence ID" value="CAH3169333.1"/>
    <property type="molecule type" value="Genomic_DNA"/>
</dbReference>
<comment type="caution">
    <text evidence="2">The sequence shown here is derived from an EMBL/GenBank/DDBJ whole genome shotgun (WGS) entry which is preliminary data.</text>
</comment>
<accession>A0ABN8QRS6</accession>
<evidence type="ECO:0000313" key="2">
    <source>
        <dbReference type="EMBL" id="CAH3169333.1"/>
    </source>
</evidence>
<gene>
    <name evidence="2" type="ORF">PEVE_00006822</name>
</gene>
<feature type="region of interest" description="Disordered" evidence="1">
    <location>
        <begin position="1"/>
        <end position="24"/>
    </location>
</feature>
<feature type="compositionally biased region" description="Polar residues" evidence="1">
    <location>
        <begin position="14"/>
        <end position="24"/>
    </location>
</feature>
<protein>
    <submittedName>
        <fullName evidence="2">Uncharacterized protein</fullName>
    </submittedName>
</protein>
<dbReference type="Proteomes" id="UP001159427">
    <property type="component" value="Unassembled WGS sequence"/>
</dbReference>
<evidence type="ECO:0000313" key="3">
    <source>
        <dbReference type="Proteomes" id="UP001159427"/>
    </source>
</evidence>
<keyword evidence="3" id="KW-1185">Reference proteome</keyword>
<organism evidence="2 3">
    <name type="scientific">Porites evermanni</name>
    <dbReference type="NCBI Taxonomy" id="104178"/>
    <lineage>
        <taxon>Eukaryota</taxon>
        <taxon>Metazoa</taxon>
        <taxon>Cnidaria</taxon>
        <taxon>Anthozoa</taxon>
        <taxon>Hexacorallia</taxon>
        <taxon>Scleractinia</taxon>
        <taxon>Fungiina</taxon>
        <taxon>Poritidae</taxon>
        <taxon>Porites</taxon>
    </lineage>
</organism>
<reference evidence="2 3" key="1">
    <citation type="submission" date="2022-05" db="EMBL/GenBank/DDBJ databases">
        <authorList>
            <consortium name="Genoscope - CEA"/>
            <person name="William W."/>
        </authorList>
    </citation>
    <scope>NUCLEOTIDE SEQUENCE [LARGE SCALE GENOMIC DNA]</scope>
</reference>
<proteinExistence type="predicted"/>
<sequence>MPLDEQTLEDLKRQQQSLKTTAVNTRRETVDASLSRDLRWSTMQARDKDASSWLNTVPLEEQDLTLNKQQVWDSLRLRYNLQGADLPSHCACGDLFTVSHALSCKTRSFVAQRHDGIRNLLTSLPSNVCKDVEVEPHLLPIDNKVFNLISTVTSTAARLDMKAGSFWSRGGTVFFHVRITHVNSTCNQNKSTKLIFVEHEKEKTGKHQQRVIDVEMESFNSPVFGTNGGMWKECKLCLSNLADKLSRKSGESYASAMSWLRTRISFEILRSVYTFVPGSRTTFHKKAR</sequence>
<evidence type="ECO:0000256" key="1">
    <source>
        <dbReference type="SAM" id="MobiDB-lite"/>
    </source>
</evidence>
<name>A0ABN8QRS6_9CNID</name>